<dbReference type="Pfam" id="PF00651">
    <property type="entry name" value="BTB"/>
    <property type="match status" value="1"/>
</dbReference>
<evidence type="ECO:0000256" key="1">
    <source>
        <dbReference type="SAM" id="MobiDB-lite"/>
    </source>
</evidence>
<gene>
    <name evidence="3" type="ORF">PENPOL_c003G02244</name>
</gene>
<dbReference type="InterPro" id="IPR011333">
    <property type="entry name" value="SKP1/BTB/POZ_sf"/>
</dbReference>
<dbReference type="SMART" id="SM00225">
    <property type="entry name" value="BTB"/>
    <property type="match status" value="1"/>
</dbReference>
<reference evidence="4" key="1">
    <citation type="journal article" date="2017" name="Nat. Microbiol.">
        <title>Global analysis of biosynthetic gene clusters reveals vast potential of secondary metabolite production in Penicillium species.</title>
        <authorList>
            <person name="Nielsen J.C."/>
            <person name="Grijseels S."/>
            <person name="Prigent S."/>
            <person name="Ji B."/>
            <person name="Dainat J."/>
            <person name="Nielsen K.F."/>
            <person name="Frisvad J.C."/>
            <person name="Workman M."/>
            <person name="Nielsen J."/>
        </authorList>
    </citation>
    <scope>NUCLEOTIDE SEQUENCE [LARGE SCALE GENOMIC DNA]</scope>
    <source>
        <strain evidence="4">IBT 4502</strain>
    </source>
</reference>
<comment type="caution">
    <text evidence="3">The sequence shown here is derived from an EMBL/GenBank/DDBJ whole genome shotgun (WGS) entry which is preliminary data.</text>
</comment>
<name>A0A1V6NSM0_PENPO</name>
<evidence type="ECO:0000259" key="2">
    <source>
        <dbReference type="PROSITE" id="PS50097"/>
    </source>
</evidence>
<organism evidence="3 4">
    <name type="scientific">Penicillium polonicum</name>
    <dbReference type="NCBI Taxonomy" id="60169"/>
    <lineage>
        <taxon>Eukaryota</taxon>
        <taxon>Fungi</taxon>
        <taxon>Dikarya</taxon>
        <taxon>Ascomycota</taxon>
        <taxon>Pezizomycotina</taxon>
        <taxon>Eurotiomycetes</taxon>
        <taxon>Eurotiomycetidae</taxon>
        <taxon>Eurotiales</taxon>
        <taxon>Aspergillaceae</taxon>
        <taxon>Penicillium</taxon>
    </lineage>
</organism>
<feature type="compositionally biased region" description="Polar residues" evidence="1">
    <location>
        <begin position="97"/>
        <end position="109"/>
    </location>
</feature>
<sequence length="233" mass="26093">MASIGNSSLLCKAVGGLFMEDRFSDVTIVCHDMTFKAHRAIICTQSDFFDAALKHGSKESSSGTINLPDDDPETIRRVLHFLYQQTYNDNDQDAKPKSNTPGNSESPTNEPEHGKTTAYNNLSVYRVADKFGIFPLKELALYKLSAWFNDHYMSPSVPEVALQIMTSMPQDSSLLDLLAAVISDHFYELGRKKEIIELLEDHGQLGFLIFSRIAKEGHVYPSTSPLSRLRSTR</sequence>
<dbReference type="PROSITE" id="PS50097">
    <property type="entry name" value="BTB"/>
    <property type="match status" value="1"/>
</dbReference>
<proteinExistence type="predicted"/>
<dbReference type="EMBL" id="MDYM01000003">
    <property type="protein sequence ID" value="OQD67650.1"/>
    <property type="molecule type" value="Genomic_DNA"/>
</dbReference>
<accession>A0A1V6NSM0</accession>
<protein>
    <recommendedName>
        <fullName evidence="2">BTB domain-containing protein</fullName>
    </recommendedName>
</protein>
<dbReference type="PANTHER" id="PTHR47843">
    <property type="entry name" value="BTB DOMAIN-CONTAINING PROTEIN-RELATED"/>
    <property type="match status" value="1"/>
</dbReference>
<dbReference type="PANTHER" id="PTHR47843:SF5">
    <property type="entry name" value="BTB_POZ DOMAIN PROTEIN"/>
    <property type="match status" value="1"/>
</dbReference>
<dbReference type="CDD" id="cd18186">
    <property type="entry name" value="BTB_POZ_ZBTB_KLHL-like"/>
    <property type="match status" value="1"/>
</dbReference>
<dbReference type="Proteomes" id="UP000191408">
    <property type="component" value="Unassembled WGS sequence"/>
</dbReference>
<evidence type="ECO:0000313" key="3">
    <source>
        <dbReference type="EMBL" id="OQD67650.1"/>
    </source>
</evidence>
<dbReference type="OrthoDB" id="6359816at2759"/>
<dbReference type="SUPFAM" id="SSF54695">
    <property type="entry name" value="POZ domain"/>
    <property type="match status" value="1"/>
</dbReference>
<feature type="domain" description="BTB" evidence="2">
    <location>
        <begin position="24"/>
        <end position="91"/>
    </location>
</feature>
<dbReference type="InterPro" id="IPR000210">
    <property type="entry name" value="BTB/POZ_dom"/>
</dbReference>
<feature type="region of interest" description="Disordered" evidence="1">
    <location>
        <begin position="89"/>
        <end position="116"/>
    </location>
</feature>
<dbReference type="Gene3D" id="3.30.710.10">
    <property type="entry name" value="Potassium Channel Kv1.1, Chain A"/>
    <property type="match status" value="1"/>
</dbReference>
<evidence type="ECO:0000313" key="4">
    <source>
        <dbReference type="Proteomes" id="UP000191408"/>
    </source>
</evidence>
<dbReference type="AlphaFoldDB" id="A0A1V6NSM0"/>
<dbReference type="STRING" id="60169.A0A1V6NSM0"/>
<keyword evidence="4" id="KW-1185">Reference proteome</keyword>